<dbReference type="AlphaFoldDB" id="A0A2K8UJ91"/>
<dbReference type="SUPFAM" id="SSF52821">
    <property type="entry name" value="Rhodanese/Cell cycle control phosphatase"/>
    <property type="match status" value="1"/>
</dbReference>
<dbReference type="EMBL" id="CP020372">
    <property type="protein sequence ID" value="AUB85595.1"/>
    <property type="molecule type" value="Genomic_DNA"/>
</dbReference>
<dbReference type="Proteomes" id="UP000232638">
    <property type="component" value="Plasmid pTs485"/>
</dbReference>
<dbReference type="Pfam" id="PF00581">
    <property type="entry name" value="Rhodanese"/>
    <property type="match status" value="1"/>
</dbReference>
<accession>A0A2K8UJ91</accession>
<dbReference type="NCBIfam" id="TIGR03865">
    <property type="entry name" value="PQQ_CXXCW"/>
    <property type="match status" value="1"/>
</dbReference>
<keyword evidence="2" id="KW-0614">Plasmid</keyword>
<dbReference type="InterPro" id="IPR001763">
    <property type="entry name" value="Rhodanese-like_dom"/>
</dbReference>
<gene>
    <name evidence="2" type="ORF">THSYN_32350</name>
</gene>
<name>A0A2K8UJ91_9GAMM</name>
<feature type="domain" description="Rhodanese" evidence="1">
    <location>
        <begin position="78"/>
        <end position="163"/>
    </location>
</feature>
<dbReference type="PROSITE" id="PS50206">
    <property type="entry name" value="RHODANESE_3"/>
    <property type="match status" value="1"/>
</dbReference>
<evidence type="ECO:0000313" key="2">
    <source>
        <dbReference type="EMBL" id="AUB85595.1"/>
    </source>
</evidence>
<dbReference type="InterPro" id="IPR022376">
    <property type="entry name" value="PQQ_CXXCW"/>
</dbReference>
<dbReference type="KEGG" id="tsy:THSYN_32350"/>
<protein>
    <recommendedName>
        <fullName evidence="1">Rhodanese domain-containing protein</fullName>
    </recommendedName>
</protein>
<dbReference type="InterPro" id="IPR036873">
    <property type="entry name" value="Rhodanese-like_dom_sf"/>
</dbReference>
<keyword evidence="3" id="KW-1185">Reference proteome</keyword>
<geneLocation type="plasmid" evidence="3">
    <name>pts485</name>
</geneLocation>
<proteinExistence type="predicted"/>
<reference evidence="2 3" key="1">
    <citation type="submission" date="2017-03" db="EMBL/GenBank/DDBJ databases">
        <title>Complete genome sequence of Candidatus 'Thiodictyon syntrophicum' sp. nov. strain Cad16T, a photolithoautotroph purple sulfur bacterium isolated from an alpine meromictic lake.</title>
        <authorList>
            <person name="Luedin S.M."/>
            <person name="Pothier J.F."/>
            <person name="Danza F."/>
            <person name="Storelli N."/>
            <person name="Wittwer M."/>
            <person name="Tonolla M."/>
        </authorList>
    </citation>
    <scope>NUCLEOTIDE SEQUENCE [LARGE SCALE GENOMIC DNA]</scope>
    <source>
        <strain evidence="2 3">Cad16T</strain>
        <plasmid evidence="3">Plasmid pts485</plasmid>
    </source>
</reference>
<sequence>MANPRAEEPAPLFNPEGYRIDAFVAPLPQGVPGAATVGTAEVQAMIAAGDAVLIDVLPAPPMPVGLGDNDRWLPPPHRNIPGSTWLPNVGYGSISDDLTEYLQRNLQRLTGGDHTRRLIVYCRADCWMSWNAAKRLAALGYTAVYWYPQGTTGWEEAGLPLETRKPPRRQ</sequence>
<dbReference type="Gene3D" id="3.40.250.10">
    <property type="entry name" value="Rhodanese-like domain"/>
    <property type="match status" value="1"/>
</dbReference>
<evidence type="ECO:0000313" key="3">
    <source>
        <dbReference type="Proteomes" id="UP000232638"/>
    </source>
</evidence>
<dbReference type="CDD" id="cd00158">
    <property type="entry name" value="RHOD"/>
    <property type="match status" value="1"/>
</dbReference>
<evidence type="ECO:0000259" key="1">
    <source>
        <dbReference type="PROSITE" id="PS50206"/>
    </source>
</evidence>
<organism evidence="2 3">
    <name type="scientific">Candidatus Thiodictyon syntrophicum</name>
    <dbReference type="NCBI Taxonomy" id="1166950"/>
    <lineage>
        <taxon>Bacteria</taxon>
        <taxon>Pseudomonadati</taxon>
        <taxon>Pseudomonadota</taxon>
        <taxon>Gammaproteobacteria</taxon>
        <taxon>Chromatiales</taxon>
        <taxon>Chromatiaceae</taxon>
        <taxon>Thiodictyon</taxon>
    </lineage>
</organism>